<evidence type="ECO:0000313" key="3">
    <source>
        <dbReference type="Proteomes" id="UP000277871"/>
    </source>
</evidence>
<dbReference type="AlphaFoldDB" id="A0A3L9L735"/>
<proteinExistence type="predicted"/>
<dbReference type="EMBL" id="RDEX01000001">
    <property type="protein sequence ID" value="RLY94793.1"/>
    <property type="molecule type" value="Genomic_DNA"/>
</dbReference>
<reference evidence="2 3" key="1">
    <citation type="submission" date="2018-10" db="EMBL/GenBank/DDBJ databases">
        <title>Kocuria tytonicola, new bacteria from the preen glands of American barn owls (Tyto furcata).</title>
        <authorList>
            <person name="Braun M.S."/>
            <person name="Wang E."/>
            <person name="Zimmermann S."/>
            <person name="Boutin S."/>
            <person name="Wagner H."/>
            <person name="Wink M."/>
        </authorList>
    </citation>
    <scope>NUCLEOTIDE SEQUENCE [LARGE SCALE GENOMIC DNA]</scope>
    <source>
        <strain evidence="2 3">473</strain>
    </source>
</reference>
<name>A0A3L9L735_9MICC</name>
<organism evidence="2 3">
    <name type="scientific">Kocuria tytonicola</name>
    <dbReference type="NCBI Taxonomy" id="2055946"/>
    <lineage>
        <taxon>Bacteria</taxon>
        <taxon>Bacillati</taxon>
        <taxon>Actinomycetota</taxon>
        <taxon>Actinomycetes</taxon>
        <taxon>Micrococcales</taxon>
        <taxon>Micrococcaceae</taxon>
        <taxon>Kocuria</taxon>
    </lineage>
</organism>
<feature type="compositionally biased region" description="Basic residues" evidence="1">
    <location>
        <begin position="83"/>
        <end position="93"/>
    </location>
</feature>
<feature type="region of interest" description="Disordered" evidence="1">
    <location>
        <begin position="1"/>
        <end position="128"/>
    </location>
</feature>
<feature type="compositionally biased region" description="Basic and acidic residues" evidence="1">
    <location>
        <begin position="69"/>
        <end position="82"/>
    </location>
</feature>
<accession>A0A3L9L735</accession>
<comment type="caution">
    <text evidence="2">The sequence shown here is derived from an EMBL/GenBank/DDBJ whole genome shotgun (WGS) entry which is preliminary data.</text>
</comment>
<protein>
    <submittedName>
        <fullName evidence="2">Uncharacterized protein</fullName>
    </submittedName>
</protein>
<evidence type="ECO:0000313" key="2">
    <source>
        <dbReference type="EMBL" id="RLY94793.1"/>
    </source>
</evidence>
<gene>
    <name evidence="2" type="ORF">EAE32_06545</name>
</gene>
<dbReference type="Proteomes" id="UP000277871">
    <property type="component" value="Unassembled WGS sequence"/>
</dbReference>
<feature type="compositionally biased region" description="Basic residues" evidence="1">
    <location>
        <begin position="14"/>
        <end position="29"/>
    </location>
</feature>
<sequence>MASGRGTARDPPVLRHHHRHGPSGHHRHAVREDDPQVGRGPGPDRGGLPHQVRPGPGGPHPGGGRGHRVHDLHAPGRADHPPRPRVLRLRRPAVRRDPRHGPGAHRPAPPALGAHGAAGPHHRRHPLPRGDLIMANKFELDRKAVGRFLKSPEIARGVRRVVEPIRDRAEANARAAARPGENPQVDLKEYIGRDRVRFHVAMVNPAAIKAEQIDRALTRAKPAGGR</sequence>
<evidence type="ECO:0000256" key="1">
    <source>
        <dbReference type="SAM" id="MobiDB-lite"/>
    </source>
</evidence>
<keyword evidence="3" id="KW-1185">Reference proteome</keyword>